<dbReference type="Pfam" id="PF00156">
    <property type="entry name" value="Pribosyltran"/>
    <property type="match status" value="1"/>
</dbReference>
<dbReference type="InterPro" id="IPR005946">
    <property type="entry name" value="Rib-P_diPkinase"/>
</dbReference>
<dbReference type="GO" id="GO:0016301">
    <property type="term" value="F:kinase activity"/>
    <property type="evidence" value="ECO:0007669"/>
    <property type="project" value="UniProtKB-KW"/>
</dbReference>
<evidence type="ECO:0000256" key="10">
    <source>
        <dbReference type="RuleBase" id="RU004324"/>
    </source>
</evidence>
<dbReference type="GO" id="GO:0005524">
    <property type="term" value="F:ATP binding"/>
    <property type="evidence" value="ECO:0007669"/>
    <property type="project" value="UniProtKB-KW"/>
</dbReference>
<keyword evidence="2" id="KW-0808">Transferase</keyword>
<comment type="catalytic activity">
    <reaction evidence="9">
        <text>D-ribose 5-phosphate + ATP = 5-phospho-alpha-D-ribose 1-diphosphate + AMP + H(+)</text>
        <dbReference type="Rhea" id="RHEA:15609"/>
        <dbReference type="ChEBI" id="CHEBI:15378"/>
        <dbReference type="ChEBI" id="CHEBI:30616"/>
        <dbReference type="ChEBI" id="CHEBI:58017"/>
        <dbReference type="ChEBI" id="CHEBI:78346"/>
        <dbReference type="ChEBI" id="CHEBI:456215"/>
        <dbReference type="EC" id="2.7.6.1"/>
    </reaction>
</comment>
<evidence type="ECO:0000256" key="7">
    <source>
        <dbReference type="ARBA" id="ARBA00022840"/>
    </source>
</evidence>
<feature type="domain" description="Ribose-phosphate pyrophosphokinase N-terminal" evidence="12">
    <location>
        <begin position="3"/>
        <end position="112"/>
    </location>
</feature>
<keyword evidence="14" id="KW-1185">Reference proteome</keyword>
<dbReference type="Gene3D" id="3.40.50.2020">
    <property type="match status" value="2"/>
</dbReference>
<keyword evidence="5" id="KW-0547">Nucleotide-binding</keyword>
<evidence type="ECO:0000256" key="1">
    <source>
        <dbReference type="ARBA" id="ARBA00013247"/>
    </source>
</evidence>
<evidence type="ECO:0000313" key="13">
    <source>
        <dbReference type="EMBL" id="AKF03439.1"/>
    </source>
</evidence>
<gene>
    <name evidence="13" type="ORF">DB32_000588</name>
</gene>
<dbReference type="GO" id="GO:0000287">
    <property type="term" value="F:magnesium ion binding"/>
    <property type="evidence" value="ECO:0007669"/>
    <property type="project" value="InterPro"/>
</dbReference>
<keyword evidence="4 10" id="KW-0545">Nucleotide biosynthesis</keyword>
<evidence type="ECO:0000313" key="14">
    <source>
        <dbReference type="Proteomes" id="UP000034883"/>
    </source>
</evidence>
<dbReference type="InterPro" id="IPR000836">
    <property type="entry name" value="PRTase_dom"/>
</dbReference>
<comment type="similarity">
    <text evidence="10">Belongs to the ribose-phosphate pyrophosphokinase family.</text>
</comment>
<dbReference type="InterPro" id="IPR029099">
    <property type="entry name" value="Pribosyltran_N"/>
</dbReference>
<dbReference type="EC" id="2.7.6.1" evidence="1"/>
<dbReference type="EMBL" id="CP011125">
    <property type="protein sequence ID" value="AKF03439.1"/>
    <property type="molecule type" value="Genomic_DNA"/>
</dbReference>
<evidence type="ECO:0000259" key="12">
    <source>
        <dbReference type="Pfam" id="PF13793"/>
    </source>
</evidence>
<proteinExistence type="inferred from homology"/>
<evidence type="ECO:0000256" key="9">
    <source>
        <dbReference type="ARBA" id="ARBA00049535"/>
    </source>
</evidence>
<dbReference type="PANTHER" id="PTHR10210:SF32">
    <property type="entry name" value="RIBOSE-PHOSPHATE PYROPHOSPHOKINASE 2"/>
    <property type="match status" value="1"/>
</dbReference>
<dbReference type="SUPFAM" id="SSF53271">
    <property type="entry name" value="PRTase-like"/>
    <property type="match status" value="2"/>
</dbReference>
<evidence type="ECO:0000259" key="11">
    <source>
        <dbReference type="Pfam" id="PF00156"/>
    </source>
</evidence>
<evidence type="ECO:0000256" key="3">
    <source>
        <dbReference type="ARBA" id="ARBA00022723"/>
    </source>
</evidence>
<dbReference type="GO" id="GO:0004749">
    <property type="term" value="F:ribose phosphate diphosphokinase activity"/>
    <property type="evidence" value="ECO:0007669"/>
    <property type="project" value="UniProtKB-EC"/>
</dbReference>
<keyword evidence="6 13" id="KW-0418">Kinase</keyword>
<dbReference type="NCBIfam" id="TIGR01251">
    <property type="entry name" value="ribP_PPkin"/>
    <property type="match status" value="1"/>
</dbReference>
<dbReference type="GO" id="GO:0005737">
    <property type="term" value="C:cytoplasm"/>
    <property type="evidence" value="ECO:0007669"/>
    <property type="project" value="TreeGrafter"/>
</dbReference>
<reference evidence="13 14" key="1">
    <citation type="submission" date="2015-03" db="EMBL/GenBank/DDBJ databases">
        <title>Genome assembly of Sandaracinus amylolyticus DSM 53668.</title>
        <authorList>
            <person name="Sharma G."/>
            <person name="Subramanian S."/>
        </authorList>
    </citation>
    <scope>NUCLEOTIDE SEQUENCE [LARGE SCALE GENOMIC DNA]</scope>
    <source>
        <strain evidence="13 14">DSM 53668</strain>
    </source>
</reference>
<dbReference type="AlphaFoldDB" id="A0A0F6SDH2"/>
<dbReference type="GO" id="GO:0006015">
    <property type="term" value="P:5-phosphoribose 1-diphosphate biosynthetic process"/>
    <property type="evidence" value="ECO:0007669"/>
    <property type="project" value="TreeGrafter"/>
</dbReference>
<evidence type="ECO:0000256" key="2">
    <source>
        <dbReference type="ARBA" id="ARBA00022679"/>
    </source>
</evidence>
<organism evidence="13 14">
    <name type="scientific">Sandaracinus amylolyticus</name>
    <dbReference type="NCBI Taxonomy" id="927083"/>
    <lineage>
        <taxon>Bacteria</taxon>
        <taxon>Pseudomonadati</taxon>
        <taxon>Myxococcota</taxon>
        <taxon>Polyangia</taxon>
        <taxon>Polyangiales</taxon>
        <taxon>Sandaracinaceae</taxon>
        <taxon>Sandaracinus</taxon>
    </lineage>
</organism>
<protein>
    <recommendedName>
        <fullName evidence="1">ribose-phosphate diphosphokinase</fullName>
        <ecNumber evidence="1">2.7.6.1</ecNumber>
    </recommendedName>
</protein>
<dbReference type="GO" id="GO:0006164">
    <property type="term" value="P:purine nucleotide biosynthetic process"/>
    <property type="evidence" value="ECO:0007669"/>
    <property type="project" value="TreeGrafter"/>
</dbReference>
<dbReference type="InterPro" id="IPR029057">
    <property type="entry name" value="PRTase-like"/>
</dbReference>
<keyword evidence="8" id="KW-0460">Magnesium</keyword>
<keyword evidence="7" id="KW-0067">ATP-binding</keyword>
<dbReference type="STRING" id="927083.DB32_000588"/>
<feature type="domain" description="Phosphoribosyltransferase" evidence="11">
    <location>
        <begin position="155"/>
        <end position="237"/>
    </location>
</feature>
<evidence type="ECO:0000256" key="4">
    <source>
        <dbReference type="ARBA" id="ARBA00022727"/>
    </source>
</evidence>
<dbReference type="FunFam" id="3.40.50.2020:FF:000007">
    <property type="entry name" value="Ribose-phosphate pyrophosphokinase"/>
    <property type="match status" value="1"/>
</dbReference>
<dbReference type="CDD" id="cd06223">
    <property type="entry name" value="PRTases_typeI"/>
    <property type="match status" value="1"/>
</dbReference>
<dbReference type="Pfam" id="PF13793">
    <property type="entry name" value="Pribosyltran_N"/>
    <property type="match status" value="1"/>
</dbReference>
<dbReference type="SMART" id="SM01400">
    <property type="entry name" value="Pribosyltran_N"/>
    <property type="match status" value="1"/>
</dbReference>
<dbReference type="Proteomes" id="UP000034883">
    <property type="component" value="Chromosome"/>
</dbReference>
<keyword evidence="3" id="KW-0479">Metal-binding</keyword>
<dbReference type="PANTHER" id="PTHR10210">
    <property type="entry name" value="RIBOSE-PHOSPHATE DIPHOSPHOKINASE FAMILY MEMBER"/>
    <property type="match status" value="1"/>
</dbReference>
<dbReference type="GO" id="GO:0002189">
    <property type="term" value="C:ribose phosphate diphosphokinase complex"/>
    <property type="evidence" value="ECO:0007669"/>
    <property type="project" value="TreeGrafter"/>
</dbReference>
<name>A0A0F6SDH2_9BACT</name>
<dbReference type="KEGG" id="samy:DB32_000588"/>
<evidence type="ECO:0000256" key="5">
    <source>
        <dbReference type="ARBA" id="ARBA00022741"/>
    </source>
</evidence>
<accession>A0A0F6SDH2</accession>
<evidence type="ECO:0000256" key="8">
    <source>
        <dbReference type="ARBA" id="ARBA00022842"/>
    </source>
</evidence>
<evidence type="ECO:0000256" key="6">
    <source>
        <dbReference type="ARBA" id="ARBA00022777"/>
    </source>
</evidence>
<sequence length="304" mass="31938">MIGSAHRALGEQVAREVGVAPARCTIARFPDGEIHVELGEHVAGRDVFVVQPTIAPVGETLLELLLVADAARRAGAARVIALVSYFGYARADRRTRAGQPLAARVAAALFERTLFDRVVAIDLHSAPIEGFFSIPLEHLDAVPRLASVLEEVLPERAVIVSPDLGASKRADALAARWRLPVAIVHKTRVSGSDVIAREVTGDVSGRRPVIVDDMISTGGTLVTATEALLAHGALDRPVIAATHALCVGDSIAKLAAIGVERLVATDSVPPPSAPFDVRVVSVAPLLADAVRHIASSRDAALPRS</sequence>